<evidence type="ECO:0008006" key="6">
    <source>
        <dbReference type="Google" id="ProtNLM"/>
    </source>
</evidence>
<name>A0A9D4V5A3_ADICA</name>
<feature type="repeat" description="PPR" evidence="3">
    <location>
        <begin position="496"/>
        <end position="530"/>
    </location>
</feature>
<feature type="repeat" description="PPR" evidence="3">
    <location>
        <begin position="461"/>
        <end position="495"/>
    </location>
</feature>
<comment type="similarity">
    <text evidence="1">Belongs to the PPR family. P subfamily.</text>
</comment>
<accession>A0A9D4V5A3</accession>
<evidence type="ECO:0000256" key="1">
    <source>
        <dbReference type="ARBA" id="ARBA00007626"/>
    </source>
</evidence>
<dbReference type="OrthoDB" id="185373at2759"/>
<evidence type="ECO:0000256" key="2">
    <source>
        <dbReference type="ARBA" id="ARBA00022737"/>
    </source>
</evidence>
<gene>
    <name evidence="4" type="ORF">GOP47_0006883</name>
</gene>
<dbReference type="PANTHER" id="PTHR47447:SF22">
    <property type="entry name" value="TETRATRICOPEPTIDE-LIKE HELICAL DOMAIN SUPERFAMILY"/>
    <property type="match status" value="1"/>
</dbReference>
<feature type="repeat" description="PPR" evidence="3">
    <location>
        <begin position="391"/>
        <end position="425"/>
    </location>
</feature>
<feature type="repeat" description="PPR" evidence="3">
    <location>
        <begin position="321"/>
        <end position="355"/>
    </location>
</feature>
<keyword evidence="2" id="KW-0677">Repeat</keyword>
<feature type="repeat" description="PPR" evidence="3">
    <location>
        <begin position="566"/>
        <end position="600"/>
    </location>
</feature>
<dbReference type="AlphaFoldDB" id="A0A9D4V5A3"/>
<dbReference type="PANTHER" id="PTHR47447">
    <property type="entry name" value="OS03G0856100 PROTEIN"/>
    <property type="match status" value="1"/>
</dbReference>
<organism evidence="4 5">
    <name type="scientific">Adiantum capillus-veneris</name>
    <name type="common">Maidenhair fern</name>
    <dbReference type="NCBI Taxonomy" id="13818"/>
    <lineage>
        <taxon>Eukaryota</taxon>
        <taxon>Viridiplantae</taxon>
        <taxon>Streptophyta</taxon>
        <taxon>Embryophyta</taxon>
        <taxon>Tracheophyta</taxon>
        <taxon>Polypodiopsida</taxon>
        <taxon>Polypodiidae</taxon>
        <taxon>Polypodiales</taxon>
        <taxon>Pteridineae</taxon>
        <taxon>Pteridaceae</taxon>
        <taxon>Vittarioideae</taxon>
        <taxon>Adiantum</taxon>
    </lineage>
</organism>
<proteinExistence type="inferred from homology"/>
<dbReference type="Pfam" id="PF01535">
    <property type="entry name" value="PPR"/>
    <property type="match status" value="3"/>
</dbReference>
<evidence type="ECO:0000256" key="3">
    <source>
        <dbReference type="PROSITE-ProRule" id="PRU00708"/>
    </source>
</evidence>
<dbReference type="PROSITE" id="PS51375">
    <property type="entry name" value="PPR"/>
    <property type="match status" value="11"/>
</dbReference>
<dbReference type="InterPro" id="IPR002885">
    <property type="entry name" value="PPR_rpt"/>
</dbReference>
<evidence type="ECO:0000313" key="5">
    <source>
        <dbReference type="Proteomes" id="UP000886520"/>
    </source>
</evidence>
<dbReference type="EMBL" id="JABFUD020000006">
    <property type="protein sequence ID" value="KAI5079212.1"/>
    <property type="molecule type" value="Genomic_DNA"/>
</dbReference>
<protein>
    <recommendedName>
        <fullName evidence="6">Pentatricopeptide repeat-containing protein</fullName>
    </recommendedName>
</protein>
<feature type="repeat" description="PPR" evidence="3">
    <location>
        <begin position="426"/>
        <end position="460"/>
    </location>
</feature>
<evidence type="ECO:0000313" key="4">
    <source>
        <dbReference type="EMBL" id="KAI5079212.1"/>
    </source>
</evidence>
<feature type="repeat" description="PPR" evidence="3">
    <location>
        <begin position="708"/>
        <end position="742"/>
    </location>
</feature>
<dbReference type="InterPro" id="IPR011990">
    <property type="entry name" value="TPR-like_helical_dom_sf"/>
</dbReference>
<dbReference type="Pfam" id="PF12854">
    <property type="entry name" value="PPR_1"/>
    <property type="match status" value="2"/>
</dbReference>
<feature type="repeat" description="PPR" evidence="3">
    <location>
        <begin position="531"/>
        <end position="565"/>
    </location>
</feature>
<feature type="repeat" description="PPR" evidence="3">
    <location>
        <begin position="286"/>
        <end position="320"/>
    </location>
</feature>
<sequence>DILFSISLANGAPLPFRCALLVSLTTFSRNGGMLYCKLKNKWRWHCLNRVSLAKERVQAFSSAKEIAASAYALQPAIDRPRLYQAYRRETMGWMPRPQASHDLPYLLQSEVQALHAVLAEGKWNSRVEKSLSKSVVTLTPLHILDTLKLQENLRIAFRFFIWSVQQQIYETQSGHACCRRFLRPCDFIIRRIAHMQRFDEAWLVLKGMHKKEVPIPSEAFTVMIKSYGLHSMVNEALETLHKMADFSCKPALATLNAALAVAVKANLVNEAEKIYHKALSEGLRPDKVTFNSLLLGLGQGGKLQEARVLLEKFAEMLHFPDRVAYTSLIAGLSKAGLMDEALIILDDMQKAGESPDIVTYSAVMDGFCKLGMFEKAMKLFSELGARRCVPNVFSYSILIDALCKEGKLDDAYRFFDEMLDHCCIPTIVTYNTLINGLCKAHKLKEAWDLFQDATRKGCTPAVETYNILISAYCSKNQLSNAFKLFHKMWRENCRPDTVTFNSIIHGLCKLGRARRGYNLLQRMVQKGCPPTTITYNTVLDGFCKEGNLEEAKRLLLRMDKEGVKKDAVTNNTLMALLLKVGNVNGAFETLRELLQNGFVPNVVTFNTFLSSLGKREELMWKDVINMLELMPAGCFIIDSITIHVLIQDFCTAKRISLACDLLNELSLKRFTYKGEVYSQVICALSDHERIELAYTVVINQLADGWMPEPVSCARLIEGLCTKNDTDTAFQLFQNLTKAGFSPNSKSAVTLLTSLKQEGKAEECNQIIQHLKTEKLCCQ</sequence>
<feature type="repeat" description="PPR" evidence="3">
    <location>
        <begin position="356"/>
        <end position="390"/>
    </location>
</feature>
<dbReference type="NCBIfam" id="TIGR00756">
    <property type="entry name" value="PPR"/>
    <property type="match status" value="10"/>
</dbReference>
<dbReference type="Gene3D" id="1.25.40.10">
    <property type="entry name" value="Tetratricopeptide repeat domain"/>
    <property type="match status" value="6"/>
</dbReference>
<keyword evidence="5" id="KW-1185">Reference proteome</keyword>
<dbReference type="Pfam" id="PF13041">
    <property type="entry name" value="PPR_2"/>
    <property type="match status" value="3"/>
</dbReference>
<dbReference type="Proteomes" id="UP000886520">
    <property type="component" value="Chromosome 6"/>
</dbReference>
<dbReference type="SUPFAM" id="SSF81901">
    <property type="entry name" value="HCP-like"/>
    <property type="match status" value="1"/>
</dbReference>
<comment type="caution">
    <text evidence="4">The sequence shown here is derived from an EMBL/GenBank/DDBJ whole genome shotgun (WGS) entry which is preliminary data.</text>
</comment>
<feature type="repeat" description="PPR" evidence="3">
    <location>
        <begin position="216"/>
        <end position="250"/>
    </location>
</feature>
<feature type="non-terminal residue" evidence="4">
    <location>
        <position position="1"/>
    </location>
</feature>
<reference evidence="4" key="1">
    <citation type="submission" date="2021-01" db="EMBL/GenBank/DDBJ databases">
        <title>Adiantum capillus-veneris genome.</title>
        <authorList>
            <person name="Fang Y."/>
            <person name="Liao Q."/>
        </authorList>
    </citation>
    <scope>NUCLEOTIDE SEQUENCE</scope>
    <source>
        <strain evidence="4">H3</strain>
        <tissue evidence="4">Leaf</tissue>
    </source>
</reference>